<dbReference type="EMBL" id="JBBPBN010000022">
    <property type="protein sequence ID" value="KAK9012171.1"/>
    <property type="molecule type" value="Genomic_DNA"/>
</dbReference>
<accession>A0ABR2RH95</accession>
<keyword evidence="2" id="KW-1185">Reference proteome</keyword>
<dbReference type="Proteomes" id="UP001396334">
    <property type="component" value="Unassembled WGS sequence"/>
</dbReference>
<protein>
    <submittedName>
        <fullName evidence="1">Uncharacterized protein</fullName>
    </submittedName>
</protein>
<gene>
    <name evidence="1" type="ORF">V6N11_040240</name>
</gene>
<reference evidence="1 2" key="1">
    <citation type="journal article" date="2024" name="G3 (Bethesda)">
        <title>Genome assembly of Hibiscus sabdariffa L. provides insights into metabolisms of medicinal natural products.</title>
        <authorList>
            <person name="Kim T."/>
        </authorList>
    </citation>
    <scope>NUCLEOTIDE SEQUENCE [LARGE SCALE GENOMIC DNA]</scope>
    <source>
        <strain evidence="1">TK-2024</strain>
        <tissue evidence="1">Old leaves</tissue>
    </source>
</reference>
<comment type="caution">
    <text evidence="1">The sequence shown here is derived from an EMBL/GenBank/DDBJ whole genome shotgun (WGS) entry which is preliminary data.</text>
</comment>
<proteinExistence type="predicted"/>
<sequence>MAVLHSCRGYKHETNQRRTCGKRSNEEITTVEERVIRHEDWEEPKVWYGTEQESEYGRDVCVRIGRLSLQKPENYTKWDPYLTAYPYLMISFFFFWAQTNKGQKLEKAKKNQHKQLTMVQHHAALLTDAADPQQRASELILQPTDHILVPNKAP</sequence>
<evidence type="ECO:0000313" key="1">
    <source>
        <dbReference type="EMBL" id="KAK9012171.1"/>
    </source>
</evidence>
<evidence type="ECO:0000313" key="2">
    <source>
        <dbReference type="Proteomes" id="UP001396334"/>
    </source>
</evidence>
<organism evidence="1 2">
    <name type="scientific">Hibiscus sabdariffa</name>
    <name type="common">roselle</name>
    <dbReference type="NCBI Taxonomy" id="183260"/>
    <lineage>
        <taxon>Eukaryota</taxon>
        <taxon>Viridiplantae</taxon>
        <taxon>Streptophyta</taxon>
        <taxon>Embryophyta</taxon>
        <taxon>Tracheophyta</taxon>
        <taxon>Spermatophyta</taxon>
        <taxon>Magnoliopsida</taxon>
        <taxon>eudicotyledons</taxon>
        <taxon>Gunneridae</taxon>
        <taxon>Pentapetalae</taxon>
        <taxon>rosids</taxon>
        <taxon>malvids</taxon>
        <taxon>Malvales</taxon>
        <taxon>Malvaceae</taxon>
        <taxon>Malvoideae</taxon>
        <taxon>Hibiscus</taxon>
    </lineage>
</organism>
<name>A0ABR2RH95_9ROSI</name>